<dbReference type="AlphaFoldDB" id="A0A913XMU3"/>
<name>A0A913XMU3_EXADI</name>
<evidence type="ECO:0000313" key="3">
    <source>
        <dbReference type="EnsemblMetazoa" id="XP_020906848.1"/>
    </source>
</evidence>
<organism evidence="3 4">
    <name type="scientific">Exaiptasia diaphana</name>
    <name type="common">Tropical sea anemone</name>
    <name type="synonym">Aiptasia pulchella</name>
    <dbReference type="NCBI Taxonomy" id="2652724"/>
    <lineage>
        <taxon>Eukaryota</taxon>
        <taxon>Metazoa</taxon>
        <taxon>Cnidaria</taxon>
        <taxon>Anthozoa</taxon>
        <taxon>Hexacorallia</taxon>
        <taxon>Actiniaria</taxon>
        <taxon>Aiptasiidae</taxon>
        <taxon>Exaiptasia</taxon>
    </lineage>
</organism>
<dbReference type="Pfam" id="PF12578">
    <property type="entry name" value="3-PAP"/>
    <property type="match status" value="1"/>
</dbReference>
<dbReference type="InterPro" id="IPR029021">
    <property type="entry name" value="Prot-tyrosine_phosphatase-like"/>
</dbReference>
<dbReference type="GO" id="GO:0005737">
    <property type="term" value="C:cytoplasm"/>
    <property type="evidence" value="ECO:0007669"/>
    <property type="project" value="TreeGrafter"/>
</dbReference>
<dbReference type="GeneID" id="110244953"/>
<dbReference type="InterPro" id="IPR030564">
    <property type="entry name" value="Myotubularin"/>
</dbReference>
<dbReference type="OrthoDB" id="271628at2759"/>
<dbReference type="PANTHER" id="PTHR10807:SF110">
    <property type="entry name" value="FI17948P1"/>
    <property type="match status" value="1"/>
</dbReference>
<dbReference type="Gene3D" id="2.30.29.30">
    <property type="entry name" value="Pleckstrin-homology domain (PH domain)/Phosphotyrosine-binding domain (PTB)"/>
    <property type="match status" value="1"/>
</dbReference>
<dbReference type="SUPFAM" id="SSF50729">
    <property type="entry name" value="PH domain-like"/>
    <property type="match status" value="1"/>
</dbReference>
<dbReference type="PROSITE" id="PS51339">
    <property type="entry name" value="PPASE_MYOTUBULARIN"/>
    <property type="match status" value="1"/>
</dbReference>
<evidence type="ECO:0000259" key="2">
    <source>
        <dbReference type="PROSITE" id="PS51339"/>
    </source>
</evidence>
<dbReference type="InterPro" id="IPR011993">
    <property type="entry name" value="PH-like_dom_sf"/>
</dbReference>
<reference evidence="3" key="1">
    <citation type="submission" date="2022-11" db="UniProtKB">
        <authorList>
            <consortium name="EnsemblMetazoa"/>
        </authorList>
    </citation>
    <scope>IDENTIFICATION</scope>
</reference>
<accession>A0A913XMU3</accession>
<dbReference type="SUPFAM" id="SSF52799">
    <property type="entry name" value="(Phosphotyrosine protein) phosphatases II"/>
    <property type="match status" value="1"/>
</dbReference>
<feature type="domain" description="Myotubularin phosphatase" evidence="2">
    <location>
        <begin position="192"/>
        <end position="577"/>
    </location>
</feature>
<keyword evidence="4" id="KW-1185">Reference proteome</keyword>
<proteinExistence type="inferred from homology"/>
<dbReference type="GO" id="GO:0016020">
    <property type="term" value="C:membrane"/>
    <property type="evidence" value="ECO:0007669"/>
    <property type="project" value="TreeGrafter"/>
</dbReference>
<dbReference type="KEGG" id="epa:110244953"/>
<dbReference type="Proteomes" id="UP000887567">
    <property type="component" value="Unplaced"/>
</dbReference>
<dbReference type="GO" id="GO:0046856">
    <property type="term" value="P:phosphatidylinositol dephosphorylation"/>
    <property type="evidence" value="ECO:0007669"/>
    <property type="project" value="TreeGrafter"/>
</dbReference>
<evidence type="ECO:0000313" key="4">
    <source>
        <dbReference type="Proteomes" id="UP000887567"/>
    </source>
</evidence>
<sequence>MEMNSRDETMPAPTFLPGEIMVARAKNVLRFSAMTESKSGISGALYVTNFRVSFLTTNSSTDTPLSSVFQSNPDLSQGGINADIQQELHIPLTCIQNLFYCTSKGNAKYKKLGPSKKDISKIQRMQIHCKDFRVMDFGLKFTPKKEQAQIANAILHYAYPSSMSLLFAFNYSTSLSKLASDESRVKGVTPSFRTLPDWLNELSRLNVDDTWRIVNVNDNFKTCPSQSQFFVCLSPLTDSDINRMSLHYIESRFPIWCWSHPTTGVPILHSASGRPDSIFLEKEETSLFRALSTLPCNPEHKEVMVVDLSKTCPTIRDLAQSFLKIHELCVMETNKAFWNIDPTWLSSLDATRWLEYSRQSIESAVKVATTVCEDGRPVIVKELNGRDMVLVVASLAQLIVDSYYRTIRGFQTLIQKMWVLCGHPFVRRCGHIKPFTKESEKDVEQEAPVFLHFLDCVYQLMNQFPSGFEFSETYLLGLFDSMHACMFDTFLFDCEEQRSSLSKAELGDIPMASLWDFLAEQLSNSKTSATFLNPLYELKSSTHKAESDSKTTSEDAKEMYSKVNPSAPAMKFWSGCYLRWLPTVHVSIGMGENSASHYQQMILMNEVKVLRHRMAVLCSDQKEGDEGDGVTQETDGMYWDTDVNFSLDLETSKLLTPSLPFIGDLSFNKYSTGELTQPVLDKSEELDSKF</sequence>
<dbReference type="RefSeq" id="XP_020906848.1">
    <property type="nucleotide sequence ID" value="XM_021051189.2"/>
</dbReference>
<dbReference type="InterPro" id="IPR022587">
    <property type="entry name" value="MTMR12-like_C"/>
</dbReference>
<dbReference type="CDD" id="cd14537">
    <property type="entry name" value="PTP-MTMR10-like"/>
    <property type="match status" value="1"/>
</dbReference>
<dbReference type="InterPro" id="IPR010569">
    <property type="entry name" value="Myotubularin-like_Pase_dom"/>
</dbReference>
<dbReference type="PANTHER" id="PTHR10807">
    <property type="entry name" value="MYOTUBULARIN-RELATED"/>
    <property type="match status" value="1"/>
</dbReference>
<dbReference type="EnsemblMetazoa" id="XM_021051189.2">
    <property type="protein sequence ID" value="XP_020906848.1"/>
    <property type="gene ID" value="LOC110244953"/>
</dbReference>
<comment type="similarity">
    <text evidence="1">Belongs to the protein-tyrosine phosphatase family. Non-receptor class myotubularin subfamily.</text>
</comment>
<evidence type="ECO:0000256" key="1">
    <source>
        <dbReference type="ARBA" id="ARBA00007471"/>
    </source>
</evidence>
<dbReference type="OMA" id="SVPQDRF"/>
<dbReference type="Pfam" id="PF06602">
    <property type="entry name" value="Myotub-related"/>
    <property type="match status" value="2"/>
</dbReference>
<protein>
    <recommendedName>
        <fullName evidence="2">Myotubularin phosphatase domain-containing protein</fullName>
    </recommendedName>
</protein>